<organism evidence="2">
    <name type="scientific">marine sediment metagenome</name>
    <dbReference type="NCBI Taxonomy" id="412755"/>
    <lineage>
        <taxon>unclassified sequences</taxon>
        <taxon>metagenomes</taxon>
        <taxon>ecological metagenomes</taxon>
    </lineage>
</organism>
<dbReference type="InterPro" id="IPR000780">
    <property type="entry name" value="CheR_MeTrfase"/>
</dbReference>
<name>A0A0F9ND68_9ZZZZ</name>
<dbReference type="PROSITE" id="PS50123">
    <property type="entry name" value="CHER"/>
    <property type="match status" value="1"/>
</dbReference>
<accession>A0A0F9ND68</accession>
<dbReference type="InterPro" id="IPR029063">
    <property type="entry name" value="SAM-dependent_MTases_sf"/>
</dbReference>
<protein>
    <recommendedName>
        <fullName evidence="1">CheR-type methyltransferase domain-containing protein</fullName>
    </recommendedName>
</protein>
<dbReference type="GO" id="GO:0008757">
    <property type="term" value="F:S-adenosylmethionine-dependent methyltransferase activity"/>
    <property type="evidence" value="ECO:0007669"/>
    <property type="project" value="InterPro"/>
</dbReference>
<dbReference type="Pfam" id="PF01739">
    <property type="entry name" value="CheR"/>
    <property type="match status" value="1"/>
</dbReference>
<proteinExistence type="predicted"/>
<gene>
    <name evidence="2" type="ORF">LCGC14_1041970</name>
</gene>
<dbReference type="InterPro" id="IPR022642">
    <property type="entry name" value="CheR_C"/>
</dbReference>
<reference evidence="2" key="1">
    <citation type="journal article" date="2015" name="Nature">
        <title>Complex archaea that bridge the gap between prokaryotes and eukaryotes.</title>
        <authorList>
            <person name="Spang A."/>
            <person name="Saw J.H."/>
            <person name="Jorgensen S.L."/>
            <person name="Zaremba-Niedzwiedzka K."/>
            <person name="Martijn J."/>
            <person name="Lind A.E."/>
            <person name="van Eijk R."/>
            <person name="Schleper C."/>
            <person name="Guy L."/>
            <person name="Ettema T.J."/>
        </authorList>
    </citation>
    <scope>NUCLEOTIDE SEQUENCE</scope>
</reference>
<evidence type="ECO:0000313" key="2">
    <source>
        <dbReference type="EMBL" id="KKN09907.1"/>
    </source>
</evidence>
<sequence length="137" mass="16485">DISHEAIQKAKKGIYTNDSMKEISDYYENKYFKKQKTHYGHTNLIDDRIKNKIEFVVEDVTLGHKLPYKYDIIFCRYLLIYFNRVNRHKFLKILENQLVENGILILGKNETLFNSWGSFKLIDSRNRIYIKSHSKLY</sequence>
<dbReference type="Gene3D" id="3.40.50.150">
    <property type="entry name" value="Vaccinia Virus protein VP39"/>
    <property type="match status" value="1"/>
</dbReference>
<dbReference type="InterPro" id="IPR050903">
    <property type="entry name" value="Bact_Chemotaxis_MeTrfase"/>
</dbReference>
<dbReference type="PANTHER" id="PTHR24422:SF10">
    <property type="entry name" value="CHEMOTAXIS PROTEIN METHYLTRANSFERASE 2"/>
    <property type="match status" value="1"/>
</dbReference>
<dbReference type="SUPFAM" id="SSF53335">
    <property type="entry name" value="S-adenosyl-L-methionine-dependent methyltransferases"/>
    <property type="match status" value="1"/>
</dbReference>
<comment type="caution">
    <text evidence="2">The sequence shown here is derived from an EMBL/GenBank/DDBJ whole genome shotgun (WGS) entry which is preliminary data.</text>
</comment>
<feature type="domain" description="CheR-type methyltransferase" evidence="1">
    <location>
        <begin position="1"/>
        <end position="132"/>
    </location>
</feature>
<feature type="non-terminal residue" evidence="2">
    <location>
        <position position="1"/>
    </location>
</feature>
<dbReference type="AlphaFoldDB" id="A0A0F9ND68"/>
<evidence type="ECO:0000259" key="1">
    <source>
        <dbReference type="PROSITE" id="PS50123"/>
    </source>
</evidence>
<dbReference type="PANTHER" id="PTHR24422">
    <property type="entry name" value="CHEMOTAXIS PROTEIN METHYLTRANSFERASE"/>
    <property type="match status" value="1"/>
</dbReference>
<dbReference type="EMBL" id="LAZR01004296">
    <property type="protein sequence ID" value="KKN09907.1"/>
    <property type="molecule type" value="Genomic_DNA"/>
</dbReference>